<keyword evidence="3" id="KW-1185">Reference proteome</keyword>
<evidence type="ECO:0000313" key="3">
    <source>
        <dbReference type="Proteomes" id="UP000481153"/>
    </source>
</evidence>
<feature type="transmembrane region" description="Helical" evidence="1">
    <location>
        <begin position="331"/>
        <end position="348"/>
    </location>
</feature>
<feature type="transmembrane region" description="Helical" evidence="1">
    <location>
        <begin position="16"/>
        <end position="37"/>
    </location>
</feature>
<dbReference type="VEuPathDB" id="FungiDB:AeMF1_009221"/>
<dbReference type="EMBL" id="VJMJ01000048">
    <property type="protein sequence ID" value="KAF0740646.1"/>
    <property type="molecule type" value="Genomic_DNA"/>
</dbReference>
<dbReference type="Proteomes" id="UP000481153">
    <property type="component" value="Unassembled WGS sequence"/>
</dbReference>
<reference evidence="2 3" key="1">
    <citation type="submission" date="2019-07" db="EMBL/GenBank/DDBJ databases">
        <title>Genomics analysis of Aphanomyces spp. identifies a new class of oomycete effector associated with host adaptation.</title>
        <authorList>
            <person name="Gaulin E."/>
        </authorList>
    </citation>
    <scope>NUCLEOTIDE SEQUENCE [LARGE SCALE GENOMIC DNA]</scope>
    <source>
        <strain evidence="2 3">ATCC 201684</strain>
    </source>
</reference>
<feature type="transmembrane region" description="Helical" evidence="1">
    <location>
        <begin position="88"/>
        <end position="112"/>
    </location>
</feature>
<comment type="caution">
    <text evidence="2">The sequence shown here is derived from an EMBL/GenBank/DDBJ whole genome shotgun (WGS) entry which is preliminary data.</text>
</comment>
<evidence type="ECO:0000313" key="2">
    <source>
        <dbReference type="EMBL" id="KAF0740646.1"/>
    </source>
</evidence>
<proteinExistence type="predicted"/>
<keyword evidence="1" id="KW-0472">Membrane</keyword>
<name>A0A6G0XJY7_9STRA</name>
<protein>
    <recommendedName>
        <fullName evidence="4">Dolichol kinase</fullName>
    </recommendedName>
</protein>
<dbReference type="AlphaFoldDB" id="A0A6G0XJY7"/>
<accession>A0A6G0XJY7</accession>
<feature type="transmembrane region" description="Helical" evidence="1">
    <location>
        <begin position="237"/>
        <end position="257"/>
    </location>
</feature>
<keyword evidence="1" id="KW-0812">Transmembrane</keyword>
<evidence type="ECO:0008006" key="4">
    <source>
        <dbReference type="Google" id="ProtNLM"/>
    </source>
</evidence>
<sequence length="374" mass="41179">MPADEVWTSRLTAVDMAGLFALPLLSFLVIVALFTVLNKPKSKALTYKSPNYGAIHHHFTTDDDDCDIIYAGHVTGVYDTAWTSTFDLLFIGVIAVLLLGLVVWTNIAQAALWSSSPFWLALALKAIGLLVVSTLAGMACRLFCVVDDRGYVQTTISLKFKINYTRQCQLAAAYLIPLLNLWTSAATNAVLELAWSYLAVLVCYLVQIKPLRERITWCMVQFNGIDLPDDRPHSLQWLVLNDLLSGFALLVCFKSLFLERPSLFVVLVLVVVGSRSVAEPVGSLWGQHKFSSKLSWIPHDSRTWESTAAIFITAMTMPAIMYQSFSSIHQVFTAMVVLPPVVACIDAVSPRQWTMPSLVLAAGAVLVGIVHVVA</sequence>
<keyword evidence="1" id="KW-1133">Transmembrane helix</keyword>
<feature type="transmembrane region" description="Helical" evidence="1">
    <location>
        <begin position="118"/>
        <end position="143"/>
    </location>
</feature>
<evidence type="ECO:0000256" key="1">
    <source>
        <dbReference type="SAM" id="Phobius"/>
    </source>
</evidence>
<feature type="transmembrane region" description="Helical" evidence="1">
    <location>
        <begin position="164"/>
        <end position="183"/>
    </location>
</feature>
<feature type="transmembrane region" description="Helical" evidence="1">
    <location>
        <begin position="355"/>
        <end position="373"/>
    </location>
</feature>
<feature type="transmembrane region" description="Helical" evidence="1">
    <location>
        <begin position="263"/>
        <end position="285"/>
    </location>
</feature>
<gene>
    <name evidence="2" type="ORF">Ae201684_004020</name>
</gene>
<organism evidence="2 3">
    <name type="scientific">Aphanomyces euteiches</name>
    <dbReference type="NCBI Taxonomy" id="100861"/>
    <lineage>
        <taxon>Eukaryota</taxon>
        <taxon>Sar</taxon>
        <taxon>Stramenopiles</taxon>
        <taxon>Oomycota</taxon>
        <taxon>Saprolegniomycetes</taxon>
        <taxon>Saprolegniales</taxon>
        <taxon>Verrucalvaceae</taxon>
        <taxon>Aphanomyces</taxon>
    </lineage>
</organism>